<feature type="compositionally biased region" description="Polar residues" evidence="1">
    <location>
        <begin position="8"/>
        <end position="32"/>
    </location>
</feature>
<dbReference type="AlphaFoldDB" id="A0A8C4T479"/>
<reference evidence="2" key="2">
    <citation type="submission" date="2025-08" db="UniProtKB">
        <authorList>
            <consortium name="Ensembl"/>
        </authorList>
    </citation>
    <scope>IDENTIFICATION</scope>
</reference>
<dbReference type="Pfam" id="PF15256">
    <property type="entry name" value="SPATIAL"/>
    <property type="match status" value="1"/>
</dbReference>
<evidence type="ECO:0000313" key="3">
    <source>
        <dbReference type="Proteomes" id="UP000694620"/>
    </source>
</evidence>
<keyword evidence="3" id="KW-1185">Reference proteome</keyword>
<feature type="compositionally biased region" description="Polar residues" evidence="1">
    <location>
        <begin position="276"/>
        <end position="285"/>
    </location>
</feature>
<sequence>MKKIEDPVSSTFNQKQTLKVTNEQNTPSSHNNAVRPASKGTPRFGMLSHHSFFSRHNPHPHRVTHIQGLNGNPVCIVNDDWYNSSPLSPHPLIKSQLAMTVLGVPGLKLPYGDGYGNNSLQQGTALISEAWREELRELAAKVCTSRPQAKEDNKLAEEVRRSTQYSVKTGRIIPPSSHASSRHSSQKRRSRVNDHAPSPAFYDQELIVLELLCQILQTDSLTNVQQWLLSAGQREKDLIMGMIQSAIGNFHFNNPFVTENQEGRFHTQASPPARTSFGQLSTGNSESKKYSTRFYHEKKPAPIAEEERPVHIGTAEVLQVHNEAAVSGTETQHEASAESKENRM</sequence>
<reference evidence="2" key="1">
    <citation type="submission" date="2021-06" db="EMBL/GenBank/DDBJ databases">
        <authorList>
            <consortium name="Wellcome Sanger Institute Data Sharing"/>
        </authorList>
    </citation>
    <scope>NUCLEOTIDE SEQUENCE [LARGE SCALE GENOMIC DNA]</scope>
</reference>
<evidence type="ECO:0000256" key="1">
    <source>
        <dbReference type="SAM" id="MobiDB-lite"/>
    </source>
</evidence>
<evidence type="ECO:0000313" key="2">
    <source>
        <dbReference type="Ensembl" id="ENSECRP00000026016.1"/>
    </source>
</evidence>
<feature type="region of interest" description="Disordered" evidence="1">
    <location>
        <begin position="324"/>
        <end position="344"/>
    </location>
</feature>
<feature type="region of interest" description="Disordered" evidence="1">
    <location>
        <begin position="266"/>
        <end position="292"/>
    </location>
</feature>
<dbReference type="GeneTree" id="ENSGT00510000048896"/>
<feature type="compositionally biased region" description="Basic and acidic residues" evidence="1">
    <location>
        <begin position="331"/>
        <end position="344"/>
    </location>
</feature>
<protein>
    <submittedName>
        <fullName evidence="2">Thymus, brain and testes associated</fullName>
    </submittedName>
</protein>
<feature type="compositionally biased region" description="Basic and acidic residues" evidence="1">
    <location>
        <begin position="148"/>
        <end position="161"/>
    </location>
</feature>
<gene>
    <name evidence="2" type="primary">TBATA</name>
    <name evidence="2" type="synonym">tbata</name>
</gene>
<dbReference type="PANTHER" id="PTHR33772:SF1">
    <property type="entry name" value="PROTEIN TBATA"/>
    <property type="match status" value="1"/>
</dbReference>
<feature type="region of interest" description="Disordered" evidence="1">
    <location>
        <begin position="146"/>
        <end position="196"/>
    </location>
</feature>
<dbReference type="Proteomes" id="UP000694620">
    <property type="component" value="Chromosome 2"/>
</dbReference>
<proteinExistence type="predicted"/>
<reference evidence="2" key="3">
    <citation type="submission" date="2025-09" db="UniProtKB">
        <authorList>
            <consortium name="Ensembl"/>
        </authorList>
    </citation>
    <scope>IDENTIFICATION</scope>
</reference>
<feature type="compositionally biased region" description="Basic residues" evidence="1">
    <location>
        <begin position="180"/>
        <end position="190"/>
    </location>
</feature>
<feature type="region of interest" description="Disordered" evidence="1">
    <location>
        <begin position="1"/>
        <end position="41"/>
    </location>
</feature>
<dbReference type="InterPro" id="IPR037394">
    <property type="entry name" value="TBATA-like"/>
</dbReference>
<dbReference type="PANTHER" id="PTHR33772">
    <property type="entry name" value="THYMUS, BRAIN AND TESTES-ASSOCIATED"/>
    <property type="match status" value="1"/>
</dbReference>
<organism evidence="2 3">
    <name type="scientific">Erpetoichthys calabaricus</name>
    <name type="common">Rope fish</name>
    <name type="synonym">Calamoichthys calabaricus</name>
    <dbReference type="NCBI Taxonomy" id="27687"/>
    <lineage>
        <taxon>Eukaryota</taxon>
        <taxon>Metazoa</taxon>
        <taxon>Chordata</taxon>
        <taxon>Craniata</taxon>
        <taxon>Vertebrata</taxon>
        <taxon>Euteleostomi</taxon>
        <taxon>Actinopterygii</taxon>
        <taxon>Polypteriformes</taxon>
        <taxon>Polypteridae</taxon>
        <taxon>Erpetoichthys</taxon>
    </lineage>
</organism>
<name>A0A8C4T479_ERPCA</name>
<accession>A0A8C4T479</accession>
<dbReference type="Ensembl" id="ENSECRT00000026560.1">
    <property type="protein sequence ID" value="ENSECRP00000026016.1"/>
    <property type="gene ID" value="ENSECRG00000017577.1"/>
</dbReference>